<evidence type="ECO:0000313" key="1">
    <source>
        <dbReference type="EMBL" id="KAJ3497473.1"/>
    </source>
</evidence>
<organism evidence="1 2">
    <name type="scientific">Lecanicillium saksenae</name>
    <dbReference type="NCBI Taxonomy" id="468837"/>
    <lineage>
        <taxon>Eukaryota</taxon>
        <taxon>Fungi</taxon>
        <taxon>Dikarya</taxon>
        <taxon>Ascomycota</taxon>
        <taxon>Pezizomycotina</taxon>
        <taxon>Sordariomycetes</taxon>
        <taxon>Hypocreomycetidae</taxon>
        <taxon>Hypocreales</taxon>
        <taxon>Cordycipitaceae</taxon>
        <taxon>Lecanicillium</taxon>
    </lineage>
</organism>
<proteinExistence type="predicted"/>
<gene>
    <name evidence="1" type="ORF">NLG97_g1877</name>
</gene>
<name>A0ACC1R3X1_9HYPO</name>
<comment type="caution">
    <text evidence="1">The sequence shown here is derived from an EMBL/GenBank/DDBJ whole genome shotgun (WGS) entry which is preliminary data.</text>
</comment>
<dbReference type="EMBL" id="JANAKD010000109">
    <property type="protein sequence ID" value="KAJ3497473.1"/>
    <property type="molecule type" value="Genomic_DNA"/>
</dbReference>
<sequence length="222" mass="23491">MRFSTSCAVVLATAVVATPTPPAPQGIFQALPSNAIDGAYRGTLKADGSTQWEYLGDADLVSEPSQLPRGFSNLVRRGRQGHGDENSGSETSYLSEPEGGASTDTSEASTPIKRWQGQAAAGAFCTRREINADDVDRAIERFGDLCGTGHTFTSVLAVQSGSAISYGCFYGNGETTCYNNANSGPGLIRRAVDYCGRGRSAWYSLPSGQVSYGVNNFNQPFC</sequence>
<evidence type="ECO:0000313" key="2">
    <source>
        <dbReference type="Proteomes" id="UP001148737"/>
    </source>
</evidence>
<reference evidence="1" key="1">
    <citation type="submission" date="2022-07" db="EMBL/GenBank/DDBJ databases">
        <title>Genome Sequence of Lecanicillium saksenae.</title>
        <authorList>
            <person name="Buettner E."/>
        </authorList>
    </citation>
    <scope>NUCLEOTIDE SEQUENCE</scope>
    <source>
        <strain evidence="1">VT-O1</strain>
    </source>
</reference>
<dbReference type="Proteomes" id="UP001148737">
    <property type="component" value="Unassembled WGS sequence"/>
</dbReference>
<protein>
    <submittedName>
        <fullName evidence="1">Uncharacterized protein</fullName>
    </submittedName>
</protein>
<keyword evidence="2" id="KW-1185">Reference proteome</keyword>
<accession>A0ACC1R3X1</accession>